<dbReference type="OrthoDB" id="415706at2759"/>
<dbReference type="EMBL" id="KZ399936">
    <property type="protein sequence ID" value="PIO54220.1"/>
    <property type="molecule type" value="Genomic_DNA"/>
</dbReference>
<feature type="domain" description="Dynamin-like GTPase OPA1 C-terminal" evidence="1">
    <location>
        <begin position="63"/>
        <end position="117"/>
    </location>
</feature>
<accession>A0A2G9TA08</accession>
<dbReference type="InterPro" id="IPR045817">
    <property type="entry name" value="OPA1_C"/>
</dbReference>
<dbReference type="Proteomes" id="UP000230423">
    <property type="component" value="Unassembled WGS sequence"/>
</dbReference>
<sequence length="117" mass="13692">MVRDSIESQADAFRATRFNLETEWKNTFPRIRQLDRDELFDKARGEILDEIVNLSLVSAEEWEKALEKKLWDCVSGHVFDQILMPAWVVNNAGTFNTMVDIRLKHWADKELPLKSVN</sequence>
<dbReference type="Pfam" id="PF19434">
    <property type="entry name" value="OPA1_C"/>
    <property type="match status" value="1"/>
</dbReference>
<protein>
    <recommendedName>
        <fullName evidence="1">Dynamin-like GTPase OPA1 C-terminal domain-containing protein</fullName>
    </recommendedName>
</protein>
<organism evidence="2 3">
    <name type="scientific">Teladorsagia circumcincta</name>
    <name type="common">Brown stomach worm</name>
    <name type="synonym">Ostertagia circumcincta</name>
    <dbReference type="NCBI Taxonomy" id="45464"/>
    <lineage>
        <taxon>Eukaryota</taxon>
        <taxon>Metazoa</taxon>
        <taxon>Ecdysozoa</taxon>
        <taxon>Nematoda</taxon>
        <taxon>Chromadorea</taxon>
        <taxon>Rhabditida</taxon>
        <taxon>Rhabditina</taxon>
        <taxon>Rhabditomorpha</taxon>
        <taxon>Strongyloidea</taxon>
        <taxon>Trichostrongylidae</taxon>
        <taxon>Teladorsagia</taxon>
    </lineage>
</organism>
<dbReference type="AlphaFoldDB" id="A0A2G9TA08"/>
<keyword evidence="3" id="KW-1185">Reference proteome</keyword>
<gene>
    <name evidence="2" type="ORF">TELCIR_24422</name>
</gene>
<evidence type="ECO:0000259" key="1">
    <source>
        <dbReference type="Pfam" id="PF19434"/>
    </source>
</evidence>
<feature type="non-terminal residue" evidence="2">
    <location>
        <position position="117"/>
    </location>
</feature>
<name>A0A2G9TA08_TELCI</name>
<evidence type="ECO:0000313" key="2">
    <source>
        <dbReference type="EMBL" id="PIO54220.1"/>
    </source>
</evidence>
<evidence type="ECO:0000313" key="3">
    <source>
        <dbReference type="Proteomes" id="UP000230423"/>
    </source>
</evidence>
<proteinExistence type="predicted"/>
<reference evidence="2 3" key="1">
    <citation type="submission" date="2015-09" db="EMBL/GenBank/DDBJ databases">
        <title>Draft genome of the parasitic nematode Teladorsagia circumcincta isolate WARC Sus (inbred).</title>
        <authorList>
            <person name="Mitreva M."/>
        </authorList>
    </citation>
    <scope>NUCLEOTIDE SEQUENCE [LARGE SCALE GENOMIC DNA]</scope>
    <source>
        <strain evidence="2 3">S</strain>
    </source>
</reference>